<name>A0AAE0X0M6_9PEZI</name>
<dbReference type="EMBL" id="JAULSO010000005">
    <property type="protein sequence ID" value="KAK3682241.1"/>
    <property type="molecule type" value="Genomic_DNA"/>
</dbReference>
<reference evidence="1" key="2">
    <citation type="submission" date="2023-06" db="EMBL/GenBank/DDBJ databases">
        <authorList>
            <consortium name="Lawrence Berkeley National Laboratory"/>
            <person name="Haridas S."/>
            <person name="Hensen N."/>
            <person name="Bonometti L."/>
            <person name="Westerberg I."/>
            <person name="Brannstrom I.O."/>
            <person name="Guillou S."/>
            <person name="Cros-Aarteil S."/>
            <person name="Calhoun S."/>
            <person name="Kuo A."/>
            <person name="Mondo S."/>
            <person name="Pangilinan J."/>
            <person name="Riley R."/>
            <person name="Labutti K."/>
            <person name="Andreopoulos B."/>
            <person name="Lipzen A."/>
            <person name="Chen C."/>
            <person name="Yanf M."/>
            <person name="Daum C."/>
            <person name="Ng V."/>
            <person name="Clum A."/>
            <person name="Steindorff A."/>
            <person name="Ohm R."/>
            <person name="Martin F."/>
            <person name="Silar P."/>
            <person name="Natvig D."/>
            <person name="Lalanne C."/>
            <person name="Gautier V."/>
            <person name="Ament-Velasquez S.L."/>
            <person name="Kruys A."/>
            <person name="Hutchinson M.I."/>
            <person name="Powell A.J."/>
            <person name="Barry K."/>
            <person name="Miller A.N."/>
            <person name="Grigoriev I.V."/>
            <person name="Debuchy R."/>
            <person name="Gladieux P."/>
            <person name="Thoren M.H."/>
            <person name="Johannesson H."/>
        </authorList>
    </citation>
    <scope>NUCLEOTIDE SEQUENCE</scope>
    <source>
        <strain evidence="1">CBS 314.62</strain>
    </source>
</reference>
<dbReference type="Proteomes" id="UP001270362">
    <property type="component" value="Unassembled WGS sequence"/>
</dbReference>
<accession>A0AAE0X0M6</accession>
<dbReference type="AlphaFoldDB" id="A0AAE0X0M6"/>
<organism evidence="1 2">
    <name type="scientific">Podospora appendiculata</name>
    <dbReference type="NCBI Taxonomy" id="314037"/>
    <lineage>
        <taxon>Eukaryota</taxon>
        <taxon>Fungi</taxon>
        <taxon>Dikarya</taxon>
        <taxon>Ascomycota</taxon>
        <taxon>Pezizomycotina</taxon>
        <taxon>Sordariomycetes</taxon>
        <taxon>Sordariomycetidae</taxon>
        <taxon>Sordariales</taxon>
        <taxon>Podosporaceae</taxon>
        <taxon>Podospora</taxon>
    </lineage>
</organism>
<comment type="caution">
    <text evidence="1">The sequence shown here is derived from an EMBL/GenBank/DDBJ whole genome shotgun (WGS) entry which is preliminary data.</text>
</comment>
<evidence type="ECO:0000313" key="1">
    <source>
        <dbReference type="EMBL" id="KAK3682241.1"/>
    </source>
</evidence>
<keyword evidence="2" id="KW-1185">Reference proteome</keyword>
<gene>
    <name evidence="1" type="ORF">B0T22DRAFT_279296</name>
</gene>
<protein>
    <submittedName>
        <fullName evidence="1">Uncharacterized protein</fullName>
    </submittedName>
</protein>
<sequence length="113" mass="12195">MAEVSRITWPICILFGVSLPALHRTAPLGLFLPTLPQIIYRITDERWLTTRAPTTGLDGLSLAVCGISSFAVSSGPAFIASPKPCLGGRLRVVASLPAFFLLRIVHASVHPRF</sequence>
<proteinExistence type="predicted"/>
<evidence type="ECO:0000313" key="2">
    <source>
        <dbReference type="Proteomes" id="UP001270362"/>
    </source>
</evidence>
<reference evidence="1" key="1">
    <citation type="journal article" date="2023" name="Mol. Phylogenet. Evol.">
        <title>Genome-scale phylogeny and comparative genomics of the fungal order Sordariales.</title>
        <authorList>
            <person name="Hensen N."/>
            <person name="Bonometti L."/>
            <person name="Westerberg I."/>
            <person name="Brannstrom I.O."/>
            <person name="Guillou S."/>
            <person name="Cros-Aarteil S."/>
            <person name="Calhoun S."/>
            <person name="Haridas S."/>
            <person name="Kuo A."/>
            <person name="Mondo S."/>
            <person name="Pangilinan J."/>
            <person name="Riley R."/>
            <person name="LaButti K."/>
            <person name="Andreopoulos B."/>
            <person name="Lipzen A."/>
            <person name="Chen C."/>
            <person name="Yan M."/>
            <person name="Daum C."/>
            <person name="Ng V."/>
            <person name="Clum A."/>
            <person name="Steindorff A."/>
            <person name="Ohm R.A."/>
            <person name="Martin F."/>
            <person name="Silar P."/>
            <person name="Natvig D.O."/>
            <person name="Lalanne C."/>
            <person name="Gautier V."/>
            <person name="Ament-Velasquez S.L."/>
            <person name="Kruys A."/>
            <person name="Hutchinson M.I."/>
            <person name="Powell A.J."/>
            <person name="Barry K."/>
            <person name="Miller A.N."/>
            <person name="Grigoriev I.V."/>
            <person name="Debuchy R."/>
            <person name="Gladieux P."/>
            <person name="Hiltunen Thoren M."/>
            <person name="Johannesson H."/>
        </authorList>
    </citation>
    <scope>NUCLEOTIDE SEQUENCE</scope>
    <source>
        <strain evidence="1">CBS 314.62</strain>
    </source>
</reference>